<name>A0A9W6XEQ4_9STRA</name>
<reference evidence="2" key="1">
    <citation type="submission" date="2023-04" db="EMBL/GenBank/DDBJ databases">
        <title>Phytophthora lilii NBRC 32176.</title>
        <authorList>
            <person name="Ichikawa N."/>
            <person name="Sato H."/>
            <person name="Tonouchi N."/>
        </authorList>
    </citation>
    <scope>NUCLEOTIDE SEQUENCE</scope>
    <source>
        <strain evidence="2">NBRC 32176</strain>
    </source>
</reference>
<keyword evidence="1" id="KW-0472">Membrane</keyword>
<feature type="transmembrane region" description="Helical" evidence="1">
    <location>
        <begin position="168"/>
        <end position="189"/>
    </location>
</feature>
<keyword evidence="1" id="KW-0812">Transmembrane</keyword>
<evidence type="ECO:0000313" key="3">
    <source>
        <dbReference type="Proteomes" id="UP001165083"/>
    </source>
</evidence>
<dbReference type="AlphaFoldDB" id="A0A9W6XEQ4"/>
<keyword evidence="3" id="KW-1185">Reference proteome</keyword>
<gene>
    <name evidence="2" type="ORF">Plil01_001567000</name>
</gene>
<protein>
    <submittedName>
        <fullName evidence="2">Unnamed protein product</fullName>
    </submittedName>
</protein>
<feature type="transmembrane region" description="Helical" evidence="1">
    <location>
        <begin position="239"/>
        <end position="260"/>
    </location>
</feature>
<feature type="transmembrane region" description="Helical" evidence="1">
    <location>
        <begin position="195"/>
        <end position="218"/>
    </location>
</feature>
<sequence length="270" mass="30654">MDFLEATSSLRDIDHILRNINDVLARAKKRIHHSQSPAKYSAIQDFPDLLTFAMLIWEKDNTIVEASGIRGSAHVMKRGLSNVHPEKVHTTPATNCPVELFGNSWRANVAKAGDLLRVKVSDVRPADQCQHSKRKYGGIQSPSNSANEIINEMSKAERLRYLRCALQVLHIAEFLVLVELTEVIIPLVYCKSLRVLFSCPTMLTCCFLGAYLSIVYRLPNKVYYSQLRGVDDATLRRNLLSVMTYSLLELASFVLFSYFLQRKVEISSFR</sequence>
<comment type="caution">
    <text evidence="2">The sequence shown here is derived from an EMBL/GenBank/DDBJ whole genome shotgun (WGS) entry which is preliminary data.</text>
</comment>
<organism evidence="2 3">
    <name type="scientific">Phytophthora lilii</name>
    <dbReference type="NCBI Taxonomy" id="2077276"/>
    <lineage>
        <taxon>Eukaryota</taxon>
        <taxon>Sar</taxon>
        <taxon>Stramenopiles</taxon>
        <taxon>Oomycota</taxon>
        <taxon>Peronosporomycetes</taxon>
        <taxon>Peronosporales</taxon>
        <taxon>Peronosporaceae</taxon>
        <taxon>Phytophthora</taxon>
    </lineage>
</organism>
<evidence type="ECO:0000256" key="1">
    <source>
        <dbReference type="SAM" id="Phobius"/>
    </source>
</evidence>
<accession>A0A9W6XEQ4</accession>
<evidence type="ECO:0000313" key="2">
    <source>
        <dbReference type="EMBL" id="GMF37169.1"/>
    </source>
</evidence>
<dbReference type="EMBL" id="BSXW01001489">
    <property type="protein sequence ID" value="GMF37169.1"/>
    <property type="molecule type" value="Genomic_DNA"/>
</dbReference>
<dbReference type="Proteomes" id="UP001165083">
    <property type="component" value="Unassembled WGS sequence"/>
</dbReference>
<keyword evidence="1" id="KW-1133">Transmembrane helix</keyword>
<dbReference type="OrthoDB" id="117592at2759"/>
<proteinExistence type="predicted"/>